<dbReference type="Pfam" id="PF00550">
    <property type="entry name" value="PP-binding"/>
    <property type="match status" value="1"/>
</dbReference>
<dbReference type="PANTHER" id="PTHR45398:SF1">
    <property type="entry name" value="ENZYME, PUTATIVE (JCVI)-RELATED"/>
    <property type="match status" value="1"/>
</dbReference>
<dbReference type="AlphaFoldDB" id="A0A402DEN6"/>
<dbReference type="EMBL" id="BIFY01000042">
    <property type="protein sequence ID" value="GCE60665.1"/>
    <property type="molecule type" value="Genomic_DNA"/>
</dbReference>
<proteinExistence type="predicted"/>
<dbReference type="InterPro" id="IPR001242">
    <property type="entry name" value="Condensation_dom"/>
</dbReference>
<dbReference type="PROSITE" id="PS50075">
    <property type="entry name" value="CARRIER"/>
    <property type="match status" value="1"/>
</dbReference>
<dbReference type="Gene3D" id="3.30.559.10">
    <property type="entry name" value="Chloramphenicol acetyltransferase-like domain"/>
    <property type="match status" value="1"/>
</dbReference>
<dbReference type="RefSeq" id="WP_130757483.1">
    <property type="nucleotide sequence ID" value="NZ_BIFY01000042.1"/>
</dbReference>
<dbReference type="Gene3D" id="1.10.1200.10">
    <property type="entry name" value="ACP-like"/>
    <property type="match status" value="1"/>
</dbReference>
<dbReference type="GO" id="GO:0008610">
    <property type="term" value="P:lipid biosynthetic process"/>
    <property type="evidence" value="ECO:0007669"/>
    <property type="project" value="UniProtKB-ARBA"/>
</dbReference>
<dbReference type="InterPro" id="IPR036736">
    <property type="entry name" value="ACP-like_sf"/>
</dbReference>
<protein>
    <submittedName>
        <fullName evidence="3">Linear gramicidin synthase subunit D</fullName>
    </submittedName>
</protein>
<feature type="domain" description="Carrier" evidence="2">
    <location>
        <begin position="504"/>
        <end position="578"/>
    </location>
</feature>
<dbReference type="Proteomes" id="UP000289660">
    <property type="component" value="Unassembled WGS sequence"/>
</dbReference>
<evidence type="ECO:0000259" key="2">
    <source>
        <dbReference type="PROSITE" id="PS50075"/>
    </source>
</evidence>
<dbReference type="InterPro" id="IPR009081">
    <property type="entry name" value="PP-bd_ACP"/>
</dbReference>
<dbReference type="SUPFAM" id="SSF52777">
    <property type="entry name" value="CoA-dependent acyltransferases"/>
    <property type="match status" value="2"/>
</dbReference>
<comment type="caution">
    <text evidence="3">The sequence shown here is derived from an EMBL/GenBank/DDBJ whole genome shotgun (WGS) entry which is preliminary data.</text>
</comment>
<evidence type="ECO:0000313" key="3">
    <source>
        <dbReference type="EMBL" id="GCE60665.1"/>
    </source>
</evidence>
<reference evidence="4" key="1">
    <citation type="submission" date="2018-12" db="EMBL/GenBank/DDBJ databases">
        <title>Genome sequence of Microcystis aeruginosa NIES-4285.</title>
        <authorList>
            <person name="Tanabe Y."/>
        </authorList>
    </citation>
    <scope>NUCLEOTIDE SEQUENCE [LARGE SCALE GENOMIC DNA]</scope>
    <source>
        <strain evidence="4">NIES-4285</strain>
    </source>
</reference>
<sequence>MKNNSQDQQKLLKLLLQKKGISFKKVNTIPKRQSSNSELIPISLTQLELWFFAQFYPENCIYNLPCIYRIEGLLNVPALEESLREIVKRHESLRTTFTCIDGKVFQKITDDPVFDFSILDLQRLSEVEQKKETQRLLSAEINRSFDLEKDSLFRSKIIKFAENNYLLIMTIHHIIADGWSLNILTKELGILYEAFCLNKPSPLPELPIQYGDFSLWQWQSIKDNSWQSQLNFWKKHIGINPPILKLPTDYPRTTAQPVEAAIHHFLISQNLTDALKSLSHQEKATLYMTLLAALKILLFYYTEQTEIIIGGVAANRNQPETQDLIGLMVQFLPLYTHVEGQANFRDLLHQVKEMSLEFDAYQEIPFITLVEKLKPIRDTQYALFHQVIFLFQNAPKQDLKFINLTVTDELLKMDIEPHSAENDLTISLEETEQGMKGAFVYKADLFTAETITQMGQYFQQLLKNIVTDPNKTISDLCPFSESVSFSDNTSPLSLSINEIKSNDLPHNLTRETMVNIWQEVLELEEISVNDNFFDLGGDSQKVIQVIDKIGKILKINCTLRDFFENPTVARLITTFKNK</sequence>
<comment type="cofactor">
    <cofactor evidence="1">
        <name>pantetheine 4'-phosphate</name>
        <dbReference type="ChEBI" id="CHEBI:47942"/>
    </cofactor>
</comment>
<evidence type="ECO:0000313" key="4">
    <source>
        <dbReference type="Proteomes" id="UP000289660"/>
    </source>
</evidence>
<dbReference type="GO" id="GO:0003824">
    <property type="term" value="F:catalytic activity"/>
    <property type="evidence" value="ECO:0007669"/>
    <property type="project" value="InterPro"/>
</dbReference>
<dbReference type="PANTHER" id="PTHR45398">
    <property type="match status" value="1"/>
</dbReference>
<organism evidence="3 4">
    <name type="scientific">Microcystis aeruginosa NIES-4285</name>
    <dbReference type="NCBI Taxonomy" id="2497681"/>
    <lineage>
        <taxon>Bacteria</taxon>
        <taxon>Bacillati</taxon>
        <taxon>Cyanobacteriota</taxon>
        <taxon>Cyanophyceae</taxon>
        <taxon>Oscillatoriophycideae</taxon>
        <taxon>Chroococcales</taxon>
        <taxon>Microcystaceae</taxon>
        <taxon>Microcystis</taxon>
    </lineage>
</organism>
<dbReference type="CDD" id="cd19531">
    <property type="entry name" value="LCL_NRPS-like"/>
    <property type="match status" value="1"/>
</dbReference>
<accession>A0A402DEN6</accession>
<dbReference type="Pfam" id="PF00668">
    <property type="entry name" value="Condensation"/>
    <property type="match status" value="1"/>
</dbReference>
<dbReference type="Gene3D" id="3.30.559.30">
    <property type="entry name" value="Nonribosomal peptide synthetase, condensation domain"/>
    <property type="match status" value="1"/>
</dbReference>
<dbReference type="SUPFAM" id="SSF47336">
    <property type="entry name" value="ACP-like"/>
    <property type="match status" value="1"/>
</dbReference>
<evidence type="ECO:0000256" key="1">
    <source>
        <dbReference type="ARBA" id="ARBA00001957"/>
    </source>
</evidence>
<gene>
    <name evidence="3" type="primary">lgrD_3</name>
    <name evidence="3" type="ORF">MiAbB_02587</name>
</gene>
<dbReference type="InterPro" id="IPR023213">
    <property type="entry name" value="CAT-like_dom_sf"/>
</dbReference>
<name>A0A402DEN6_MICAE</name>